<reference evidence="3 4" key="1">
    <citation type="submission" date="2020-08" db="EMBL/GenBank/DDBJ databases">
        <authorList>
            <person name="Mo P."/>
        </authorList>
    </citation>
    <scope>NUCLEOTIDE SEQUENCE [LARGE SCALE GENOMIC DNA]</scope>
    <source>
        <strain evidence="3 4">CGMCC 4.1532</strain>
    </source>
</reference>
<sequence>MTTTATGVLAFAVGAPGPARWVTGVHGASGLGLLLLVPAKSRIARRGLRRPGRSRKVIGWAFVGLVALAVGSGLLHALWGWAPVVLGLLPMQVHVGAAVGVVVLLAAHLRVHRRRPLLRRTDLDRRRALLGTGVVAGSALLWVLAPGRARRETGSHEVPTVPVTQWMFDPVPRLPDRPLRTPAGEVDLAALPTASVRAVLDCTGGWYSEQEWRGVPVSALGLPASASIDVVSATGYRRRFPASGAGSLLLATHLAGRPLSAGHGAPVRLVAPGRRGFWWVKWVVAVEVVDEPWWWQPPFPLQ</sequence>
<feature type="transmembrane region" description="Helical" evidence="1">
    <location>
        <begin position="57"/>
        <end position="79"/>
    </location>
</feature>
<dbReference type="EMBL" id="CP060131">
    <property type="protein sequence ID" value="QNG54691.1"/>
    <property type="molecule type" value="Genomic_DNA"/>
</dbReference>
<dbReference type="Gene3D" id="3.90.420.10">
    <property type="entry name" value="Oxidoreductase, molybdopterin-binding domain"/>
    <property type="match status" value="1"/>
</dbReference>
<evidence type="ECO:0000313" key="4">
    <source>
        <dbReference type="Proteomes" id="UP000515728"/>
    </source>
</evidence>
<keyword evidence="4" id="KW-1185">Reference proteome</keyword>
<organism evidence="3 4">
    <name type="scientific">Pseudonocardia petroleophila</name>
    <dbReference type="NCBI Taxonomy" id="37331"/>
    <lineage>
        <taxon>Bacteria</taxon>
        <taxon>Bacillati</taxon>
        <taxon>Actinomycetota</taxon>
        <taxon>Actinomycetes</taxon>
        <taxon>Pseudonocardiales</taxon>
        <taxon>Pseudonocardiaceae</taxon>
        <taxon>Pseudonocardia</taxon>
    </lineage>
</organism>
<feature type="transmembrane region" description="Helical" evidence="1">
    <location>
        <begin position="85"/>
        <end position="107"/>
    </location>
</feature>
<keyword evidence="1" id="KW-0812">Transmembrane</keyword>
<feature type="transmembrane region" description="Helical" evidence="1">
    <location>
        <begin position="128"/>
        <end position="145"/>
    </location>
</feature>
<keyword evidence="1" id="KW-1133">Transmembrane helix</keyword>
<dbReference type="InterPro" id="IPR000572">
    <property type="entry name" value="OxRdtase_Mopterin-bd_dom"/>
</dbReference>
<evidence type="ECO:0000259" key="2">
    <source>
        <dbReference type="Pfam" id="PF00174"/>
    </source>
</evidence>
<dbReference type="SUPFAM" id="SSF56524">
    <property type="entry name" value="Oxidoreductase molybdopterin-binding domain"/>
    <property type="match status" value="1"/>
</dbReference>
<dbReference type="Pfam" id="PF00174">
    <property type="entry name" value="Oxidored_molyb"/>
    <property type="match status" value="1"/>
</dbReference>
<name>A0A7G7MPI0_9PSEU</name>
<dbReference type="KEGG" id="ppel:H6H00_12880"/>
<dbReference type="RefSeq" id="WP_185721492.1">
    <property type="nucleotide sequence ID" value="NZ_BAAAWI010000001.1"/>
</dbReference>
<dbReference type="AlphaFoldDB" id="A0A7G7MPI0"/>
<evidence type="ECO:0000313" key="3">
    <source>
        <dbReference type="EMBL" id="QNG54691.1"/>
    </source>
</evidence>
<feature type="domain" description="Oxidoreductase molybdopterin-binding" evidence="2">
    <location>
        <begin position="187"/>
        <end position="292"/>
    </location>
</feature>
<keyword evidence="1" id="KW-0472">Membrane</keyword>
<protein>
    <submittedName>
        <fullName evidence="3">Molybdopterin-dependent oxidoreductase</fullName>
    </submittedName>
</protein>
<proteinExistence type="predicted"/>
<dbReference type="InterPro" id="IPR036374">
    <property type="entry name" value="OxRdtase_Mopterin-bd_sf"/>
</dbReference>
<feature type="transmembrane region" description="Helical" evidence="1">
    <location>
        <begin position="19"/>
        <end position="37"/>
    </location>
</feature>
<accession>A0A7G7MPI0</accession>
<dbReference type="Proteomes" id="UP000515728">
    <property type="component" value="Chromosome"/>
</dbReference>
<gene>
    <name evidence="3" type="ORF">H6H00_12880</name>
</gene>
<evidence type="ECO:0000256" key="1">
    <source>
        <dbReference type="SAM" id="Phobius"/>
    </source>
</evidence>